<evidence type="ECO:0000259" key="3">
    <source>
        <dbReference type="Pfam" id="PF13511"/>
    </source>
</evidence>
<dbReference type="RefSeq" id="WP_227663491.1">
    <property type="nucleotide sequence ID" value="NZ_BMYN01000002.1"/>
</dbReference>
<feature type="compositionally biased region" description="Basic and acidic residues" evidence="1">
    <location>
        <begin position="74"/>
        <end position="87"/>
    </location>
</feature>
<dbReference type="Proteomes" id="UP000199445">
    <property type="component" value="Unassembled WGS sequence"/>
</dbReference>
<dbReference type="AlphaFoldDB" id="A0A1I3R9L3"/>
<accession>A0A1I3R9L3</accession>
<evidence type="ECO:0000256" key="2">
    <source>
        <dbReference type="SAM" id="SignalP"/>
    </source>
</evidence>
<name>A0A1I3R9L3_9GAMM</name>
<dbReference type="EMBL" id="FOSC01000002">
    <property type="protein sequence ID" value="SFJ43018.1"/>
    <property type="molecule type" value="Genomic_DNA"/>
</dbReference>
<evidence type="ECO:0000313" key="4">
    <source>
        <dbReference type="EMBL" id="SFJ43018.1"/>
    </source>
</evidence>
<feature type="domain" description="DUF4124" evidence="3">
    <location>
        <begin position="9"/>
        <end position="61"/>
    </location>
</feature>
<organism evidence="4 5">
    <name type="scientific">Marinobacter persicus</name>
    <dbReference type="NCBI Taxonomy" id="930118"/>
    <lineage>
        <taxon>Bacteria</taxon>
        <taxon>Pseudomonadati</taxon>
        <taxon>Pseudomonadota</taxon>
        <taxon>Gammaproteobacteria</taxon>
        <taxon>Pseudomonadales</taxon>
        <taxon>Marinobacteraceae</taxon>
        <taxon>Marinobacter</taxon>
    </lineage>
</organism>
<proteinExistence type="predicted"/>
<reference evidence="4 5" key="1">
    <citation type="submission" date="2016-10" db="EMBL/GenBank/DDBJ databases">
        <authorList>
            <person name="de Groot N.N."/>
        </authorList>
    </citation>
    <scope>NUCLEOTIDE SEQUENCE [LARGE SCALE GENOMIC DNA]</scope>
    <source>
        <strain evidence="4 5">IBRC-M 10445</strain>
    </source>
</reference>
<keyword evidence="2" id="KW-0732">Signal</keyword>
<protein>
    <recommendedName>
        <fullName evidence="3">DUF4124 domain-containing protein</fullName>
    </recommendedName>
</protein>
<evidence type="ECO:0000313" key="5">
    <source>
        <dbReference type="Proteomes" id="UP000199445"/>
    </source>
</evidence>
<keyword evidence="5" id="KW-1185">Reference proteome</keyword>
<evidence type="ECO:0000256" key="1">
    <source>
        <dbReference type="SAM" id="MobiDB-lite"/>
    </source>
</evidence>
<gene>
    <name evidence="4" type="ORF">SAMN05216429_102311</name>
</gene>
<feature type="signal peptide" evidence="2">
    <location>
        <begin position="1"/>
        <end position="19"/>
    </location>
</feature>
<sequence length="120" mass="12913">MIKPLAAVALLLLATPVAAQSVFKCTDAQTGAVEFTDEPCSEEQTTEQIEVQPGTVVSSEQVYKELDRIEAEKAAARAKEQAEKQKQQGDQPYPDIHPAAGALNKIKTLMDTLKAPFGGE</sequence>
<dbReference type="Pfam" id="PF13511">
    <property type="entry name" value="DUF4124"/>
    <property type="match status" value="1"/>
</dbReference>
<feature type="region of interest" description="Disordered" evidence="1">
    <location>
        <begin position="74"/>
        <end position="100"/>
    </location>
</feature>
<feature type="chain" id="PRO_5011543889" description="DUF4124 domain-containing protein" evidence="2">
    <location>
        <begin position="20"/>
        <end position="120"/>
    </location>
</feature>
<dbReference type="InterPro" id="IPR025392">
    <property type="entry name" value="DUF4124"/>
</dbReference>